<evidence type="ECO:0000259" key="12">
    <source>
        <dbReference type="Pfam" id="PF01568"/>
    </source>
</evidence>
<dbReference type="PANTHER" id="PTHR43105:SF4">
    <property type="entry name" value="PROTEIN YDEP"/>
    <property type="match status" value="1"/>
</dbReference>
<dbReference type="InterPro" id="IPR041953">
    <property type="entry name" value="YdeP_MopB"/>
</dbReference>
<comment type="cofactor">
    <cofactor evidence="2">
        <name>[4Fe-4S] cluster</name>
        <dbReference type="ChEBI" id="CHEBI:49883"/>
    </cofactor>
</comment>
<dbReference type="EMBL" id="JAKJPO010000001">
    <property type="protein sequence ID" value="MCF7220304.1"/>
    <property type="molecule type" value="Genomic_DNA"/>
</dbReference>
<reference evidence="13 14" key="3">
    <citation type="submission" date="2022-01" db="EMBL/GenBank/DDBJ databases">
        <authorList>
            <person name="Zhou L.Y."/>
        </authorList>
    </citation>
    <scope>NUCLEOTIDE SEQUENCE [LARGE SCALE GENOMIC DNA]</scope>
    <source>
        <strain evidence="13 14">TLK-CK17</strain>
    </source>
</reference>
<dbReference type="NCBIfam" id="TIGR01701">
    <property type="entry name" value="Fdhalpha-like"/>
    <property type="match status" value="1"/>
</dbReference>
<evidence type="ECO:0000313" key="13">
    <source>
        <dbReference type="EMBL" id="MCF7220304.1"/>
    </source>
</evidence>
<evidence type="ECO:0000256" key="4">
    <source>
        <dbReference type="ARBA" id="ARBA00022485"/>
    </source>
</evidence>
<dbReference type="Pfam" id="PF00384">
    <property type="entry name" value="Molybdopterin"/>
    <property type="match status" value="1"/>
</dbReference>
<dbReference type="PIRSF" id="PIRSF000144">
    <property type="entry name" value="CbbBc"/>
    <property type="match status" value="1"/>
</dbReference>
<evidence type="ECO:0000256" key="6">
    <source>
        <dbReference type="ARBA" id="ARBA00022723"/>
    </source>
</evidence>
<dbReference type="InterPro" id="IPR037951">
    <property type="entry name" value="MopB_CT_YdeP"/>
</dbReference>
<keyword evidence="6" id="KW-0479">Metal-binding</keyword>
<dbReference type="CDD" id="cd02767">
    <property type="entry name" value="MopB_ydeP"/>
    <property type="match status" value="1"/>
</dbReference>
<protein>
    <submittedName>
        <fullName evidence="13">FdhF/YdeP family oxidoreductase</fullName>
    </submittedName>
</protein>
<keyword evidence="4" id="KW-0004">4Fe-4S</keyword>
<evidence type="ECO:0000256" key="1">
    <source>
        <dbReference type="ARBA" id="ARBA00001942"/>
    </source>
</evidence>
<name>A0ABS9HMQ7_9GAMM</name>
<gene>
    <name evidence="13" type="ORF">L3V18_00665</name>
</gene>
<dbReference type="InterPro" id="IPR009010">
    <property type="entry name" value="Asp_de-COase-like_dom_sf"/>
</dbReference>
<dbReference type="PANTHER" id="PTHR43105">
    <property type="entry name" value="RESPIRATORY NITRATE REDUCTASE"/>
    <property type="match status" value="1"/>
</dbReference>
<dbReference type="SUPFAM" id="SSF53706">
    <property type="entry name" value="Formate dehydrogenase/DMSO reductase, domains 1-3"/>
    <property type="match status" value="1"/>
</dbReference>
<keyword evidence="8" id="KW-0408">Iron</keyword>
<evidence type="ECO:0000256" key="5">
    <source>
        <dbReference type="ARBA" id="ARBA00022505"/>
    </source>
</evidence>
<proteinExistence type="inferred from homology"/>
<evidence type="ECO:0000256" key="7">
    <source>
        <dbReference type="ARBA" id="ARBA00023002"/>
    </source>
</evidence>
<feature type="region of interest" description="Disordered" evidence="10">
    <location>
        <begin position="754"/>
        <end position="784"/>
    </location>
</feature>
<evidence type="ECO:0000256" key="10">
    <source>
        <dbReference type="SAM" id="MobiDB-lite"/>
    </source>
</evidence>
<dbReference type="InterPro" id="IPR006657">
    <property type="entry name" value="MoPterin_dinucl-bd_dom"/>
</dbReference>
<reference evidence="14" key="2">
    <citation type="submission" date="2022-01" db="EMBL/GenBank/DDBJ databases">
        <title>Lysobacter chinensis sp. nov., a bacterium isolated from cow dung compost.</title>
        <authorList>
            <person name="Zhou L.Y."/>
        </authorList>
    </citation>
    <scope>NUCLEOTIDE SEQUENCE [LARGE SCALE GENOMIC DNA]</scope>
    <source>
        <strain evidence="14">TLK-CK17</strain>
    </source>
</reference>
<dbReference type="Pfam" id="PF01568">
    <property type="entry name" value="Molydop_binding"/>
    <property type="match status" value="1"/>
</dbReference>
<dbReference type="InterPro" id="IPR010046">
    <property type="entry name" value="Mopterin_OxRdtse_a_bac"/>
</dbReference>
<comment type="caution">
    <text evidence="13">The sequence shown here is derived from an EMBL/GenBank/DDBJ whole genome shotgun (WGS) entry which is preliminary data.</text>
</comment>
<organism evidence="13 14">
    <name type="scientific">Marilutibacter chinensis</name>
    <dbReference type="NCBI Taxonomy" id="2912247"/>
    <lineage>
        <taxon>Bacteria</taxon>
        <taxon>Pseudomonadati</taxon>
        <taxon>Pseudomonadota</taxon>
        <taxon>Gammaproteobacteria</taxon>
        <taxon>Lysobacterales</taxon>
        <taxon>Lysobacteraceae</taxon>
        <taxon>Marilutibacter</taxon>
    </lineage>
</organism>
<dbReference type="RefSeq" id="WP_237052697.1">
    <property type="nucleotide sequence ID" value="NZ_JAKJPO010000001.1"/>
</dbReference>
<dbReference type="Gene3D" id="3.40.50.740">
    <property type="match status" value="1"/>
</dbReference>
<dbReference type="InterPro" id="IPR006656">
    <property type="entry name" value="Mopterin_OxRdtase"/>
</dbReference>
<keyword evidence="5" id="KW-0500">Molybdenum</keyword>
<evidence type="ECO:0000259" key="11">
    <source>
        <dbReference type="Pfam" id="PF00384"/>
    </source>
</evidence>
<feature type="domain" description="Molybdopterin oxidoreductase" evidence="11">
    <location>
        <begin position="125"/>
        <end position="506"/>
    </location>
</feature>
<dbReference type="Gene3D" id="3.40.228.10">
    <property type="entry name" value="Dimethylsulfoxide Reductase, domain 2"/>
    <property type="match status" value="1"/>
</dbReference>
<keyword evidence="7" id="KW-0560">Oxidoreductase</keyword>
<accession>A0ABS9HMQ7</accession>
<comment type="similarity">
    <text evidence="3">Belongs to the prokaryotic molybdopterin-containing oxidoreductase family.</text>
</comment>
<dbReference type="CDD" id="cd02787">
    <property type="entry name" value="MopB_CT_ydeP"/>
    <property type="match status" value="1"/>
</dbReference>
<evidence type="ECO:0000256" key="2">
    <source>
        <dbReference type="ARBA" id="ARBA00001966"/>
    </source>
</evidence>
<dbReference type="Gene3D" id="2.40.40.20">
    <property type="match status" value="1"/>
</dbReference>
<feature type="domain" description="Molybdopterin dinucleotide-binding" evidence="12">
    <location>
        <begin position="658"/>
        <end position="768"/>
    </location>
</feature>
<evidence type="ECO:0000256" key="9">
    <source>
        <dbReference type="ARBA" id="ARBA00023014"/>
    </source>
</evidence>
<dbReference type="Proteomes" id="UP001430796">
    <property type="component" value="Unassembled WGS sequence"/>
</dbReference>
<sequence>MKTPPKDPGTIPAKAPEFDRSVRPYDGPAGGWDALKAVAGAVRGQMAIPRSVGALHRVNQPVGFDCPGCAWPDPRHTSSFEFCENGAKAVTWEATAKRTTPEFFAAHTLSELWDWSDHDLENEGRLTHPMAYDAARDKYLPVSWDEAAARIGAALSALPKPEMAEFYTSGRTSNEAAFLYQLFVREYGCNNFPDCSNMCHEATSTGLPESIGVGKGTVSLEDFEHADAVFCIGHNPGTNHPRMLATLRGVSLRGAPIVVINPMPERGLERFVSPQDPAEMLTGHAVRIASTYFKPRIGGDLAVLKGMMKWLLEADAADLADGGEGLLDRPFIAGHTRGFEALAADLQASSWDAIERHSGLSRDEIASAAGIYASAGRVIVCYGMGITQHRHGTENVQQLANLLLLRGNIGKPGAGICPLRGHSNVQGDRTVGITEKPGAALLEGIRRTYGFEPPAAHGHDAVAAVKAIAEGRSKALVCLGGNLAVAISDPQATFPAMRKLELAVHIATKLNRSHLIPARQAFLLPCLGRTELDIQAGGPQSVTVEDSMSMVHASQGRLKPASEHLRSEPAIVALLARATLPQSKVDWEGMVADYDRIRDGIEAVFPIFADFNARIRMPGGFHLDNAAARRRWNTPDGKARFLPAPGLDEDPPAVDGLLKLATVRSHDQYNTTIYGLDDRYRGIHGRRDVVFVNPDDLAERGLREGDRIDVEACRPDGMPNGRSVRGYVAVAFGISRGSAAMYYPEGNGLVALDDHDPRSGTPGYKSVPVRLSASASAAQGDRGL</sequence>
<evidence type="ECO:0000256" key="3">
    <source>
        <dbReference type="ARBA" id="ARBA00010312"/>
    </source>
</evidence>
<evidence type="ECO:0000313" key="14">
    <source>
        <dbReference type="Proteomes" id="UP001430796"/>
    </source>
</evidence>
<evidence type="ECO:0000256" key="8">
    <source>
        <dbReference type="ARBA" id="ARBA00023004"/>
    </source>
</evidence>
<keyword evidence="9" id="KW-0411">Iron-sulfur</keyword>
<comment type="cofactor">
    <cofactor evidence="1">
        <name>Mo-bis(molybdopterin guanine dinucleotide)</name>
        <dbReference type="ChEBI" id="CHEBI:60539"/>
    </cofactor>
</comment>
<reference evidence="13 14" key="1">
    <citation type="submission" date="2022-01" db="EMBL/GenBank/DDBJ databases">
        <title>Lysobacter chinensis sp. nov., a bacterium isolated from cow dung compost.</title>
        <authorList>
            <person name="Liu Y."/>
        </authorList>
    </citation>
    <scope>NUCLEOTIDE SEQUENCE [LARGE SCALE GENOMIC DNA]</scope>
    <source>
        <strain evidence="13 14">TLK-CK17</strain>
    </source>
</reference>
<feature type="region of interest" description="Disordered" evidence="10">
    <location>
        <begin position="1"/>
        <end position="23"/>
    </location>
</feature>
<dbReference type="InterPro" id="IPR050123">
    <property type="entry name" value="Prok_molybdopt-oxidoreductase"/>
</dbReference>
<dbReference type="SUPFAM" id="SSF50692">
    <property type="entry name" value="ADC-like"/>
    <property type="match status" value="1"/>
</dbReference>
<keyword evidence="14" id="KW-1185">Reference proteome</keyword>